<keyword evidence="1" id="KW-0175">Coiled coil</keyword>
<protein>
    <submittedName>
        <fullName evidence="3">(salmon louse) hypothetical protein</fullName>
    </submittedName>
</protein>
<dbReference type="OrthoDB" id="431497at2759"/>
<dbReference type="EMBL" id="HG994585">
    <property type="protein sequence ID" value="CAF2972927.1"/>
    <property type="molecule type" value="Genomic_DNA"/>
</dbReference>
<dbReference type="Gene3D" id="1.10.287.1490">
    <property type="match status" value="1"/>
</dbReference>
<organism evidence="3 4">
    <name type="scientific">Lepeophtheirus salmonis</name>
    <name type="common">Salmon louse</name>
    <name type="synonym">Caligus salmonis</name>
    <dbReference type="NCBI Taxonomy" id="72036"/>
    <lineage>
        <taxon>Eukaryota</taxon>
        <taxon>Metazoa</taxon>
        <taxon>Ecdysozoa</taxon>
        <taxon>Arthropoda</taxon>
        <taxon>Crustacea</taxon>
        <taxon>Multicrustacea</taxon>
        <taxon>Hexanauplia</taxon>
        <taxon>Copepoda</taxon>
        <taxon>Siphonostomatoida</taxon>
        <taxon>Caligidae</taxon>
        <taxon>Lepeophtheirus</taxon>
    </lineage>
</organism>
<evidence type="ECO:0000313" key="4">
    <source>
        <dbReference type="Proteomes" id="UP000675881"/>
    </source>
</evidence>
<keyword evidence="4" id="KW-1185">Reference proteome</keyword>
<sequence length="188" mass="21867">METKNSKAKDVFDKVKTDVRLMKEELNGIERNLHPKDRSLTQLKSSLEAMQTTKEGLEAELNQELLATLSSKDQDELVQALQEISVEDRNRQLENSTSELDSLDGRIKSTQENVKSIDKKLQDIQKKRKKGQAELESYRLREREIAEKIEEDAKELEKMASKQTVYQNKDSGMYKENSRTRITSDRRF</sequence>
<gene>
    <name evidence="3" type="ORF">LSAA_11673</name>
</gene>
<dbReference type="PANTHER" id="PTHR43977">
    <property type="entry name" value="STRUCTURAL MAINTENANCE OF CHROMOSOMES PROTEIN 3"/>
    <property type="match status" value="1"/>
</dbReference>
<evidence type="ECO:0000313" key="3">
    <source>
        <dbReference type="EMBL" id="CAF2972927.1"/>
    </source>
</evidence>
<evidence type="ECO:0000256" key="2">
    <source>
        <dbReference type="SAM" id="MobiDB-lite"/>
    </source>
</evidence>
<feature type="coiled-coil region" evidence="1">
    <location>
        <begin position="12"/>
        <end position="67"/>
    </location>
</feature>
<accession>A0A7R8CZ54</accession>
<name>A0A7R8CZ54_LEPSM</name>
<feature type="compositionally biased region" description="Polar residues" evidence="2">
    <location>
        <begin position="161"/>
        <end position="170"/>
    </location>
</feature>
<proteinExistence type="predicted"/>
<dbReference type="Proteomes" id="UP000675881">
    <property type="component" value="Chromosome 6"/>
</dbReference>
<reference evidence="3" key="1">
    <citation type="submission" date="2021-02" db="EMBL/GenBank/DDBJ databases">
        <authorList>
            <person name="Bekaert M."/>
        </authorList>
    </citation>
    <scope>NUCLEOTIDE SEQUENCE</scope>
    <source>
        <strain evidence="3">IoA-00</strain>
    </source>
</reference>
<dbReference type="AlphaFoldDB" id="A0A7R8CZ54"/>
<feature type="compositionally biased region" description="Basic and acidic residues" evidence="2">
    <location>
        <begin position="172"/>
        <end position="188"/>
    </location>
</feature>
<evidence type="ECO:0000256" key="1">
    <source>
        <dbReference type="SAM" id="Coils"/>
    </source>
</evidence>
<feature type="region of interest" description="Disordered" evidence="2">
    <location>
        <begin position="156"/>
        <end position="188"/>
    </location>
</feature>